<dbReference type="Pfam" id="PF00016">
    <property type="entry name" value="RuBisCO_large"/>
    <property type="match status" value="2"/>
</dbReference>
<feature type="domain" description="Ribulose bisphosphate carboxylase large subunit C-terminal" evidence="1">
    <location>
        <begin position="111"/>
        <end position="270"/>
    </location>
</feature>
<dbReference type="PANTHER" id="PTHR42704">
    <property type="entry name" value="RIBULOSE BISPHOSPHATE CARBOXYLASE"/>
    <property type="match status" value="1"/>
</dbReference>
<dbReference type="InterPro" id="IPR000685">
    <property type="entry name" value="RuBisCO_lsu_C"/>
</dbReference>
<dbReference type="GO" id="GO:0000287">
    <property type="term" value="F:magnesium ion binding"/>
    <property type="evidence" value="ECO:0007669"/>
    <property type="project" value="InterPro"/>
</dbReference>
<comment type="caution">
    <text evidence="2">The sequence shown here is derived from an EMBL/GenBank/DDBJ whole genome shotgun (WGS) entry which is preliminary data.</text>
</comment>
<reference evidence="2" key="1">
    <citation type="journal article" date="2020" name="mSystems">
        <title>Genome- and Community-Level Interaction Insights into Carbon Utilization and Element Cycling Functions of Hydrothermarchaeota in Hydrothermal Sediment.</title>
        <authorList>
            <person name="Zhou Z."/>
            <person name="Liu Y."/>
            <person name="Xu W."/>
            <person name="Pan J."/>
            <person name="Luo Z.H."/>
            <person name="Li M."/>
        </authorList>
    </citation>
    <scope>NUCLEOTIDE SEQUENCE [LARGE SCALE GENOMIC DNA]</scope>
    <source>
        <strain evidence="2">SpSt-902</strain>
    </source>
</reference>
<gene>
    <name evidence="2" type="ORF">ENX03_01205</name>
</gene>
<dbReference type="SUPFAM" id="SSF54966">
    <property type="entry name" value="RuBisCO, large subunit, small (N-terminal) domain"/>
    <property type="match status" value="1"/>
</dbReference>
<sequence>MDPIHATYRFAPGVDAAREAHIIAVGQTAGTWDERWNPRSADLEKHLGKVVEVRSLEDGGSEAVVAFPAVNAPEGVGALLTMVYGKYSLSGLSRVVDIRLPENWGISPRFGIRGIRKITGVQDRPLIMGIFKPSLGLSPGDLAEILRGVGDAGLDIIKDDEIMVDIPGCSALDRVRACRPVIDAIGKKRPGGGSLLYAVNLSGSGATLLERARALVAEGANALLLSAPAYGFSALEALASDPAIHVPLFVHPAFSGASSAGKGHGLAWSVSLGILPSRSGADAVLYPAHYGSLPFSQADERQIAGELLQRDVLPVPSAGIHPGILPRIIEEYGHDVALNAGTGIMDHPMGAGAGVRAFFEALERYRNGNSFDPEDMTAGPLRVAVEKWGH</sequence>
<dbReference type="EMBL" id="DTMM01000020">
    <property type="protein sequence ID" value="HFT92560.1"/>
    <property type="molecule type" value="Genomic_DNA"/>
</dbReference>
<dbReference type="GO" id="GO:0015977">
    <property type="term" value="P:carbon fixation"/>
    <property type="evidence" value="ECO:0007669"/>
    <property type="project" value="InterPro"/>
</dbReference>
<accession>A0A7C3LQZ7</accession>
<proteinExistence type="predicted"/>
<evidence type="ECO:0000259" key="1">
    <source>
        <dbReference type="Pfam" id="PF00016"/>
    </source>
</evidence>
<feature type="domain" description="Ribulose bisphosphate carboxylase large subunit C-terminal" evidence="1">
    <location>
        <begin position="311"/>
        <end position="388"/>
    </location>
</feature>
<protein>
    <submittedName>
        <fullName evidence="2">2,3-diketo-5-methylthiopentyl-1-phosphate enolase</fullName>
    </submittedName>
</protein>
<dbReference type="AlphaFoldDB" id="A0A7C3LQZ7"/>
<name>A0A7C3LQZ7_9BACT</name>
<dbReference type="InterPro" id="IPR033966">
    <property type="entry name" value="RuBisCO"/>
</dbReference>
<dbReference type="PANTHER" id="PTHR42704:SF17">
    <property type="entry name" value="RIBULOSE BISPHOSPHATE CARBOXYLASE LARGE CHAIN"/>
    <property type="match status" value="1"/>
</dbReference>
<evidence type="ECO:0000313" key="2">
    <source>
        <dbReference type="EMBL" id="HFT92560.1"/>
    </source>
</evidence>
<dbReference type="SFLD" id="SFLDS00014">
    <property type="entry name" value="RuBisCO"/>
    <property type="match status" value="1"/>
</dbReference>
<dbReference type="InterPro" id="IPR036376">
    <property type="entry name" value="RuBisCO_lsu_C_sf"/>
</dbReference>
<dbReference type="SFLD" id="SFLDG00301">
    <property type="entry name" value="RuBisCO-like_proteins"/>
    <property type="match status" value="1"/>
</dbReference>
<dbReference type="InterPro" id="IPR036422">
    <property type="entry name" value="RuBisCO_lsu_N_sf"/>
</dbReference>
<dbReference type="SUPFAM" id="SSF51649">
    <property type="entry name" value="RuBisCo, C-terminal domain"/>
    <property type="match status" value="1"/>
</dbReference>
<dbReference type="Gene3D" id="3.30.70.150">
    <property type="entry name" value="RuBisCO large subunit, N-terminal domain"/>
    <property type="match status" value="1"/>
</dbReference>
<dbReference type="Gene3D" id="3.20.20.110">
    <property type="entry name" value="Ribulose bisphosphate carboxylase, large subunit, C-terminal domain"/>
    <property type="match status" value="1"/>
</dbReference>
<organism evidence="2">
    <name type="scientific">Leptospirillum ferriphilum</name>
    <dbReference type="NCBI Taxonomy" id="178606"/>
    <lineage>
        <taxon>Bacteria</taxon>
        <taxon>Pseudomonadati</taxon>
        <taxon>Nitrospirota</taxon>
        <taxon>Nitrospiria</taxon>
        <taxon>Nitrospirales</taxon>
        <taxon>Nitrospiraceae</taxon>
        <taxon>Leptospirillum</taxon>
    </lineage>
</organism>
<dbReference type="GO" id="GO:0016984">
    <property type="term" value="F:ribulose-bisphosphate carboxylase activity"/>
    <property type="evidence" value="ECO:0007669"/>
    <property type="project" value="InterPro"/>
</dbReference>